<keyword evidence="1" id="KW-1133">Transmembrane helix</keyword>
<feature type="transmembrane region" description="Helical" evidence="1">
    <location>
        <begin position="97"/>
        <end position="116"/>
    </location>
</feature>
<proteinExistence type="predicted"/>
<dbReference type="InterPro" id="IPR032508">
    <property type="entry name" value="FecR_C"/>
</dbReference>
<dbReference type="RefSeq" id="WP_066751057.1">
    <property type="nucleotide sequence ID" value="NZ_JBHUMB010000014.1"/>
</dbReference>
<feature type="domain" description="Protein FecR C-terminal" evidence="3">
    <location>
        <begin position="325"/>
        <end position="388"/>
    </location>
</feature>
<organism evidence="4 5">
    <name type="scientific">Sphingobacterium populi</name>
    <dbReference type="NCBI Taxonomy" id="1812824"/>
    <lineage>
        <taxon>Bacteria</taxon>
        <taxon>Pseudomonadati</taxon>
        <taxon>Bacteroidota</taxon>
        <taxon>Sphingobacteriia</taxon>
        <taxon>Sphingobacteriales</taxon>
        <taxon>Sphingobacteriaceae</taxon>
        <taxon>Sphingobacterium</taxon>
    </lineage>
</organism>
<evidence type="ECO:0000313" key="5">
    <source>
        <dbReference type="Proteomes" id="UP001597418"/>
    </source>
</evidence>
<dbReference type="PANTHER" id="PTHR30273">
    <property type="entry name" value="PERIPLASMIC SIGNAL SENSOR AND SIGMA FACTOR ACTIVATOR FECR-RELATED"/>
    <property type="match status" value="1"/>
</dbReference>
<dbReference type="InterPro" id="IPR012373">
    <property type="entry name" value="Ferrdict_sens_TM"/>
</dbReference>
<gene>
    <name evidence="4" type="ORF">ACFSQ6_12200</name>
</gene>
<reference evidence="5" key="1">
    <citation type="journal article" date="2019" name="Int. J. Syst. Evol. Microbiol.">
        <title>The Global Catalogue of Microorganisms (GCM) 10K type strain sequencing project: providing services to taxonomists for standard genome sequencing and annotation.</title>
        <authorList>
            <consortium name="The Broad Institute Genomics Platform"/>
            <consortium name="The Broad Institute Genome Sequencing Center for Infectious Disease"/>
            <person name="Wu L."/>
            <person name="Ma J."/>
        </authorList>
    </citation>
    <scope>NUCLEOTIDE SEQUENCE [LARGE SCALE GENOMIC DNA]</scope>
    <source>
        <strain evidence="5">KCTC 42247</strain>
    </source>
</reference>
<keyword evidence="5" id="KW-1185">Reference proteome</keyword>
<dbReference type="Gene3D" id="3.55.50.30">
    <property type="match status" value="1"/>
</dbReference>
<comment type="caution">
    <text evidence="4">The sequence shown here is derived from an EMBL/GenBank/DDBJ whole genome shotgun (WGS) entry which is preliminary data.</text>
</comment>
<accession>A0ABW5UE74</accession>
<dbReference type="EMBL" id="JBHUMB010000014">
    <property type="protein sequence ID" value="MFD2744152.1"/>
    <property type="molecule type" value="Genomic_DNA"/>
</dbReference>
<dbReference type="Proteomes" id="UP001597418">
    <property type="component" value="Unassembled WGS sequence"/>
</dbReference>
<name>A0ABW5UE74_9SPHI</name>
<dbReference type="PANTHER" id="PTHR30273:SF2">
    <property type="entry name" value="PROTEIN FECR"/>
    <property type="match status" value="1"/>
</dbReference>
<evidence type="ECO:0000259" key="3">
    <source>
        <dbReference type="Pfam" id="PF16344"/>
    </source>
</evidence>
<feature type="domain" description="FecR protein" evidence="2">
    <location>
        <begin position="186"/>
        <end position="284"/>
    </location>
</feature>
<dbReference type="InterPro" id="IPR006860">
    <property type="entry name" value="FecR"/>
</dbReference>
<keyword evidence="1" id="KW-0472">Membrane</keyword>
<dbReference type="Pfam" id="PF04773">
    <property type="entry name" value="FecR"/>
    <property type="match status" value="1"/>
</dbReference>
<evidence type="ECO:0000259" key="2">
    <source>
        <dbReference type="Pfam" id="PF04773"/>
    </source>
</evidence>
<dbReference type="Gene3D" id="2.60.120.1440">
    <property type="match status" value="1"/>
</dbReference>
<evidence type="ECO:0000256" key="1">
    <source>
        <dbReference type="SAM" id="Phobius"/>
    </source>
</evidence>
<protein>
    <submittedName>
        <fullName evidence="4">FecR family protein</fullName>
    </submittedName>
</protein>
<sequence>MDATEKIAELIKRYIEGRLTIEESATLSQWRKRNSSNESLFQKIVQNEQFYIDAIQWIDSMENDSEQALQKIKQRTLKNIRPLEPSSLPRKLKFRRIYTATAALCLCIALFGYYQLRDQSIFSKKIEAESILPGGNKAELILSDGQKINLRSDKDGIVLDQSLSYSDGTHLLNLDSEKLEQTTASINVPAGGKYRVTLSDGTHVHLNAQSKLTYPLRFNSTKRQVSIEGEAYFEVAPQYMGNQRIPFEVISNSQVIRVLGTSFNVSAYTDDTQTSTTLVEGSIEIESSSGRLSLQPNEQAVLRQDHIVKKRVDVNQFIAWKDNNFLFFETELRDLMKQISRWYNLEVSYPTALPATYFYGEITREKNLSEVLRILEKAGVKFELTKRNSKVRLEVY</sequence>
<keyword evidence="1" id="KW-0812">Transmembrane</keyword>
<evidence type="ECO:0000313" key="4">
    <source>
        <dbReference type="EMBL" id="MFD2744152.1"/>
    </source>
</evidence>
<dbReference type="Pfam" id="PF16344">
    <property type="entry name" value="FecR_C"/>
    <property type="match status" value="1"/>
</dbReference>